<dbReference type="PRINTS" id="PR00465">
    <property type="entry name" value="EP450IV"/>
</dbReference>
<keyword evidence="7" id="KW-1133">Transmembrane helix</keyword>
<dbReference type="GO" id="GO:0005506">
    <property type="term" value="F:iron ion binding"/>
    <property type="evidence" value="ECO:0007669"/>
    <property type="project" value="InterPro"/>
</dbReference>
<dbReference type="InterPro" id="IPR036396">
    <property type="entry name" value="Cyt_P450_sf"/>
</dbReference>
<evidence type="ECO:0000256" key="7">
    <source>
        <dbReference type="SAM" id="Phobius"/>
    </source>
</evidence>
<evidence type="ECO:0000256" key="2">
    <source>
        <dbReference type="ARBA" id="ARBA00010617"/>
    </source>
</evidence>
<dbReference type="CDD" id="cd00302">
    <property type="entry name" value="cytochrome_P450"/>
    <property type="match status" value="1"/>
</dbReference>
<evidence type="ECO:0000256" key="6">
    <source>
        <dbReference type="PIRSR" id="PIRSR602403-1"/>
    </source>
</evidence>
<name>A0A0C3G0B3_PILCF</name>
<evidence type="ECO:0000313" key="8">
    <source>
        <dbReference type="EMBL" id="KIM89595.1"/>
    </source>
</evidence>
<dbReference type="GO" id="GO:0016705">
    <property type="term" value="F:oxidoreductase activity, acting on paired donors, with incorporation or reduction of molecular oxygen"/>
    <property type="evidence" value="ECO:0007669"/>
    <property type="project" value="InterPro"/>
</dbReference>
<dbReference type="OrthoDB" id="1055148at2759"/>
<sequence length="522" mass="58962">MTMLNATLSSGLAQFESHLPWTPYFTLAAVSSLLVGLLGTLYAYFFPSGNDANKIHALRGFSAVNAWMFFNKRYDFLWSNFDKTGHDLFSFKVLHHQVVAMSGDEARKIFFNEKKLSFLEGYRLLRGGVGHAIESHGSLLNDRDIKAEEDDSTIMFKQRLLKILHRDRLQDVIPTLFSDISRCMENWGAEGTIDPFKDIYDLVFQMTVRMASCQELATDPAMVQKMGDLYWKLEQNATLVSLLLPWFPSTARKTTRQASKGLSDMVSHYVEVRQKADVPNLDAIDVLIADGADTPSIVHFVLGTIFAGVVNTGMISCWVLLYLGFNNACKQKTIAEVQNLIAKYTNTSSSEPIHQRLSTAPISTWEDEMPVTESVIRETLRILGSGTPLRRNLADDLRVAGKTIDKGAFMVYNSADVHLNERFYPEPLKFDPDRFNLTGEDDTQGKAPFLAWGTGRHPCAGMKIAKLEIKMILALFLYRYEYTLVDQSGKPAKQLPQLDRNTIQKKKPMGEPCYLMYRKVAE</sequence>
<evidence type="ECO:0008006" key="10">
    <source>
        <dbReference type="Google" id="ProtNLM"/>
    </source>
</evidence>
<evidence type="ECO:0000256" key="5">
    <source>
        <dbReference type="ARBA" id="ARBA00023004"/>
    </source>
</evidence>
<evidence type="ECO:0000256" key="1">
    <source>
        <dbReference type="ARBA" id="ARBA00001971"/>
    </source>
</evidence>
<dbReference type="InterPro" id="IPR002403">
    <property type="entry name" value="Cyt_P450_E_grp-IV"/>
</dbReference>
<comment type="similarity">
    <text evidence="2">Belongs to the cytochrome P450 family.</text>
</comment>
<reference evidence="9" key="2">
    <citation type="submission" date="2015-01" db="EMBL/GenBank/DDBJ databases">
        <title>Evolutionary Origins and Diversification of the Mycorrhizal Mutualists.</title>
        <authorList>
            <consortium name="DOE Joint Genome Institute"/>
            <consortium name="Mycorrhizal Genomics Consortium"/>
            <person name="Kohler A."/>
            <person name="Kuo A."/>
            <person name="Nagy L.G."/>
            <person name="Floudas D."/>
            <person name="Copeland A."/>
            <person name="Barry K.W."/>
            <person name="Cichocki N."/>
            <person name="Veneault-Fourrey C."/>
            <person name="LaButti K."/>
            <person name="Lindquist E.A."/>
            <person name="Lipzen A."/>
            <person name="Lundell T."/>
            <person name="Morin E."/>
            <person name="Murat C."/>
            <person name="Riley R."/>
            <person name="Ohm R."/>
            <person name="Sun H."/>
            <person name="Tunlid A."/>
            <person name="Henrissat B."/>
            <person name="Grigoriev I.V."/>
            <person name="Hibbett D.S."/>
            <person name="Martin F."/>
        </authorList>
    </citation>
    <scope>NUCLEOTIDE SEQUENCE [LARGE SCALE GENOMIC DNA]</scope>
    <source>
        <strain evidence="9">F 1598</strain>
    </source>
</reference>
<dbReference type="STRING" id="765440.A0A0C3G0B3"/>
<feature type="transmembrane region" description="Helical" evidence="7">
    <location>
        <begin position="24"/>
        <end position="45"/>
    </location>
</feature>
<accession>A0A0C3G0B3</accession>
<dbReference type="SUPFAM" id="SSF48264">
    <property type="entry name" value="Cytochrome P450"/>
    <property type="match status" value="1"/>
</dbReference>
<dbReference type="GO" id="GO:0020037">
    <property type="term" value="F:heme binding"/>
    <property type="evidence" value="ECO:0007669"/>
    <property type="project" value="InterPro"/>
</dbReference>
<organism evidence="8 9">
    <name type="scientific">Piloderma croceum (strain F 1598)</name>
    <dbReference type="NCBI Taxonomy" id="765440"/>
    <lineage>
        <taxon>Eukaryota</taxon>
        <taxon>Fungi</taxon>
        <taxon>Dikarya</taxon>
        <taxon>Basidiomycota</taxon>
        <taxon>Agaricomycotina</taxon>
        <taxon>Agaricomycetes</taxon>
        <taxon>Agaricomycetidae</taxon>
        <taxon>Atheliales</taxon>
        <taxon>Atheliaceae</taxon>
        <taxon>Piloderma</taxon>
    </lineage>
</organism>
<dbReference type="AlphaFoldDB" id="A0A0C3G0B3"/>
<dbReference type="PANTHER" id="PTHR24304">
    <property type="entry name" value="CYTOCHROME P450 FAMILY 7"/>
    <property type="match status" value="1"/>
</dbReference>
<keyword evidence="7" id="KW-0812">Transmembrane</keyword>
<dbReference type="Pfam" id="PF00067">
    <property type="entry name" value="p450"/>
    <property type="match status" value="1"/>
</dbReference>
<dbReference type="InterPro" id="IPR050529">
    <property type="entry name" value="CYP450_sterol_14alpha_dmase"/>
</dbReference>
<keyword evidence="4 6" id="KW-0479">Metal-binding</keyword>
<comment type="cofactor">
    <cofactor evidence="1 6">
        <name>heme</name>
        <dbReference type="ChEBI" id="CHEBI:30413"/>
    </cofactor>
</comment>
<keyword evidence="5 6" id="KW-0408">Iron</keyword>
<dbReference type="InParanoid" id="A0A0C3G0B3"/>
<dbReference type="InterPro" id="IPR001128">
    <property type="entry name" value="Cyt_P450"/>
</dbReference>
<keyword evidence="9" id="KW-1185">Reference proteome</keyword>
<proteinExistence type="inferred from homology"/>
<dbReference type="HOGENOM" id="CLU_033574_2_0_1"/>
<dbReference type="PANTHER" id="PTHR24304:SF2">
    <property type="entry name" value="24-HYDROXYCHOLESTEROL 7-ALPHA-HYDROXYLASE"/>
    <property type="match status" value="1"/>
</dbReference>
<keyword evidence="3 6" id="KW-0349">Heme</keyword>
<reference evidence="8 9" key="1">
    <citation type="submission" date="2014-04" db="EMBL/GenBank/DDBJ databases">
        <authorList>
            <consortium name="DOE Joint Genome Institute"/>
            <person name="Kuo A."/>
            <person name="Tarkka M."/>
            <person name="Buscot F."/>
            <person name="Kohler A."/>
            <person name="Nagy L.G."/>
            <person name="Floudas D."/>
            <person name="Copeland A."/>
            <person name="Barry K.W."/>
            <person name="Cichocki N."/>
            <person name="Veneault-Fourrey C."/>
            <person name="LaButti K."/>
            <person name="Lindquist E.A."/>
            <person name="Lipzen A."/>
            <person name="Lundell T."/>
            <person name="Morin E."/>
            <person name="Murat C."/>
            <person name="Sun H."/>
            <person name="Tunlid A."/>
            <person name="Henrissat B."/>
            <person name="Grigoriev I.V."/>
            <person name="Hibbett D.S."/>
            <person name="Martin F."/>
            <person name="Nordberg H.P."/>
            <person name="Cantor M.N."/>
            <person name="Hua S.X."/>
        </authorList>
    </citation>
    <scope>NUCLEOTIDE SEQUENCE [LARGE SCALE GENOMIC DNA]</scope>
    <source>
        <strain evidence="8 9">F 1598</strain>
    </source>
</reference>
<evidence type="ECO:0000256" key="4">
    <source>
        <dbReference type="ARBA" id="ARBA00022723"/>
    </source>
</evidence>
<keyword evidence="7" id="KW-0472">Membrane</keyword>
<evidence type="ECO:0000313" key="9">
    <source>
        <dbReference type="Proteomes" id="UP000054166"/>
    </source>
</evidence>
<evidence type="ECO:0000256" key="3">
    <source>
        <dbReference type="ARBA" id="ARBA00022617"/>
    </source>
</evidence>
<dbReference type="Gene3D" id="1.10.630.10">
    <property type="entry name" value="Cytochrome P450"/>
    <property type="match status" value="1"/>
</dbReference>
<feature type="transmembrane region" description="Helical" evidence="7">
    <location>
        <begin position="300"/>
        <end position="325"/>
    </location>
</feature>
<dbReference type="EMBL" id="KN832974">
    <property type="protein sequence ID" value="KIM89595.1"/>
    <property type="molecule type" value="Genomic_DNA"/>
</dbReference>
<protein>
    <recommendedName>
        <fullName evidence="10">Cytochrome P450</fullName>
    </recommendedName>
</protein>
<dbReference type="GO" id="GO:0004497">
    <property type="term" value="F:monooxygenase activity"/>
    <property type="evidence" value="ECO:0007669"/>
    <property type="project" value="InterPro"/>
</dbReference>
<gene>
    <name evidence="8" type="ORF">PILCRDRAFT_94950</name>
</gene>
<dbReference type="Proteomes" id="UP000054166">
    <property type="component" value="Unassembled WGS sequence"/>
</dbReference>
<feature type="binding site" description="axial binding residue" evidence="6">
    <location>
        <position position="459"/>
    </location>
    <ligand>
        <name>heme</name>
        <dbReference type="ChEBI" id="CHEBI:30413"/>
    </ligand>
    <ligandPart>
        <name>Fe</name>
        <dbReference type="ChEBI" id="CHEBI:18248"/>
    </ligandPart>
</feature>